<feature type="binding site" evidence="9">
    <location>
        <begin position="58"/>
        <end position="60"/>
    </location>
    <ligand>
        <name>5-amino-6-(D-ribitylamino)uracil</name>
        <dbReference type="ChEBI" id="CHEBI:15934"/>
    </ligand>
</feature>
<dbReference type="UniPathway" id="UPA00275">
    <property type="reaction ID" value="UER00404"/>
</dbReference>
<feature type="binding site" evidence="9">
    <location>
        <begin position="81"/>
        <end position="83"/>
    </location>
    <ligand>
        <name>5-amino-6-(D-ribitylamino)uracil</name>
        <dbReference type="ChEBI" id="CHEBI:15934"/>
    </ligand>
</feature>
<evidence type="ECO:0000256" key="4">
    <source>
        <dbReference type="ARBA" id="ARBA00022619"/>
    </source>
</evidence>
<dbReference type="PANTHER" id="PTHR21058:SF0">
    <property type="entry name" value="6,7-DIMETHYL-8-RIBITYLLUMAZINE SYNTHASE"/>
    <property type="match status" value="1"/>
</dbReference>
<evidence type="ECO:0000313" key="10">
    <source>
        <dbReference type="EMBL" id="AXG76840.1"/>
    </source>
</evidence>
<dbReference type="NCBIfam" id="TIGR00114">
    <property type="entry name" value="lumazine-synth"/>
    <property type="match status" value="1"/>
</dbReference>
<evidence type="ECO:0000256" key="6">
    <source>
        <dbReference type="ARBA" id="ARBA00048785"/>
    </source>
</evidence>
<dbReference type="GO" id="GO:0009231">
    <property type="term" value="P:riboflavin biosynthetic process"/>
    <property type="evidence" value="ECO:0007669"/>
    <property type="project" value="UniProtKB-UniRule"/>
</dbReference>
<evidence type="ECO:0000256" key="8">
    <source>
        <dbReference type="ARBA" id="ARBA00072606"/>
    </source>
</evidence>
<dbReference type="InterPro" id="IPR036467">
    <property type="entry name" value="LS/RS_sf"/>
</dbReference>
<dbReference type="EC" id="2.5.1.78" evidence="3 9"/>
<feature type="binding site" evidence="9">
    <location>
        <position position="128"/>
    </location>
    <ligand>
        <name>(2S)-2-hydroxy-3-oxobutyl phosphate</name>
        <dbReference type="ChEBI" id="CHEBI:58830"/>
    </ligand>
</feature>
<evidence type="ECO:0000256" key="2">
    <source>
        <dbReference type="ARBA" id="ARBA00007424"/>
    </source>
</evidence>
<dbReference type="OrthoDB" id="9809709at2"/>
<dbReference type="InterPro" id="IPR002180">
    <property type="entry name" value="LS/RS"/>
</dbReference>
<comment type="function">
    <text evidence="7 9">Catalyzes the formation of 6,7-dimethyl-8-ribityllumazine by condensation of 5-amino-6-(D-ribitylamino)uracil with 3,4-dihydroxy-2-butanone 4-phosphate. This is the penultimate step in the biosynthesis of riboflavin.</text>
</comment>
<evidence type="ECO:0000313" key="11">
    <source>
        <dbReference type="Proteomes" id="UP000253868"/>
    </source>
</evidence>
<feature type="active site" description="Proton donor" evidence="9">
    <location>
        <position position="89"/>
    </location>
</feature>
<dbReference type="KEGG" id="spad:DVK44_03125"/>
<dbReference type="PANTHER" id="PTHR21058">
    <property type="entry name" value="6,7-DIMETHYL-8-RIBITYLLUMAZINE SYNTHASE DMRL SYNTHASE LUMAZINE SYNTHASE"/>
    <property type="match status" value="1"/>
</dbReference>
<comment type="catalytic activity">
    <reaction evidence="6 9">
        <text>(2S)-2-hydroxy-3-oxobutyl phosphate + 5-amino-6-(D-ribitylamino)uracil = 6,7-dimethyl-8-(1-D-ribityl)lumazine + phosphate + 2 H2O + H(+)</text>
        <dbReference type="Rhea" id="RHEA:26152"/>
        <dbReference type="ChEBI" id="CHEBI:15377"/>
        <dbReference type="ChEBI" id="CHEBI:15378"/>
        <dbReference type="ChEBI" id="CHEBI:15934"/>
        <dbReference type="ChEBI" id="CHEBI:43474"/>
        <dbReference type="ChEBI" id="CHEBI:58201"/>
        <dbReference type="ChEBI" id="CHEBI:58830"/>
        <dbReference type="EC" id="2.5.1.78"/>
    </reaction>
</comment>
<dbReference type="HAMAP" id="MF_00178">
    <property type="entry name" value="Lumazine_synth"/>
    <property type="match status" value="1"/>
</dbReference>
<name>A0A345HJG6_9ACTN</name>
<dbReference type="EMBL" id="CP031194">
    <property type="protein sequence ID" value="AXG76840.1"/>
    <property type="molecule type" value="Genomic_DNA"/>
</dbReference>
<evidence type="ECO:0000256" key="9">
    <source>
        <dbReference type="HAMAP-Rule" id="MF_00178"/>
    </source>
</evidence>
<protein>
    <recommendedName>
        <fullName evidence="8 9">6,7-dimethyl-8-ribityllumazine synthase</fullName>
        <shortName evidence="9">DMRL synthase</shortName>
        <shortName evidence="9">LS</shortName>
        <shortName evidence="9">Lumazine synthase</shortName>
        <ecNumber evidence="3 9">2.5.1.78</ecNumber>
    </recommendedName>
</protein>
<dbReference type="RefSeq" id="WP_114658216.1">
    <property type="nucleotide sequence ID" value="NZ_CP031194.1"/>
</dbReference>
<dbReference type="FunFam" id="3.40.50.960:FF:000002">
    <property type="entry name" value="6,7-dimethyl-8-ribityllumazine synthase"/>
    <property type="match status" value="1"/>
</dbReference>
<evidence type="ECO:0000256" key="1">
    <source>
        <dbReference type="ARBA" id="ARBA00004917"/>
    </source>
</evidence>
<proteinExistence type="inferred from homology"/>
<dbReference type="Pfam" id="PF00885">
    <property type="entry name" value="DMRL_synthase"/>
    <property type="match status" value="1"/>
</dbReference>
<sequence length="170" mass="17803">MSGNGAPVLSVENCGDLRVAVIAAQWHEKIMDGLVNGALRALHDLGIDEPTLLRVPGSFELPVVAKVLADRGYDAVVALGVVIRGGTPHFEYVCQGVTQGLTQVSVDTGVPVGFGVLTCDTEEQALDRAGLEGSHEDKGHEAVTAAVATATTLRTVAEPWRRQAPAGRVK</sequence>
<evidence type="ECO:0000256" key="5">
    <source>
        <dbReference type="ARBA" id="ARBA00022679"/>
    </source>
</evidence>
<dbReference type="InterPro" id="IPR034964">
    <property type="entry name" value="LS"/>
</dbReference>
<dbReference type="CDD" id="cd09209">
    <property type="entry name" value="Lumazine_synthase-I"/>
    <property type="match status" value="1"/>
</dbReference>
<keyword evidence="11" id="KW-1185">Reference proteome</keyword>
<evidence type="ECO:0000256" key="7">
    <source>
        <dbReference type="ARBA" id="ARBA00058151"/>
    </source>
</evidence>
<keyword evidence="4 9" id="KW-0686">Riboflavin biosynthesis</keyword>
<dbReference type="SUPFAM" id="SSF52121">
    <property type="entry name" value="Lumazine synthase"/>
    <property type="match status" value="1"/>
</dbReference>
<dbReference type="AlphaFoldDB" id="A0A345HJG6"/>
<dbReference type="GO" id="GO:0009349">
    <property type="term" value="C:riboflavin synthase complex"/>
    <property type="evidence" value="ECO:0007669"/>
    <property type="project" value="UniProtKB-UniRule"/>
</dbReference>
<comment type="pathway">
    <text evidence="1 9">Cofactor biosynthesis; riboflavin biosynthesis; riboflavin from 2-hydroxy-3-oxobutyl phosphate and 5-amino-6-(D-ribitylamino)uracil: step 1/2.</text>
</comment>
<dbReference type="GO" id="GO:0000906">
    <property type="term" value="F:6,7-dimethyl-8-ribityllumazine synthase activity"/>
    <property type="evidence" value="ECO:0007669"/>
    <property type="project" value="UniProtKB-UniRule"/>
</dbReference>
<organism evidence="10 11">
    <name type="scientific">Streptomyces paludis</name>
    <dbReference type="NCBI Taxonomy" id="2282738"/>
    <lineage>
        <taxon>Bacteria</taxon>
        <taxon>Bacillati</taxon>
        <taxon>Actinomycetota</taxon>
        <taxon>Actinomycetes</taxon>
        <taxon>Kitasatosporales</taxon>
        <taxon>Streptomycetaceae</taxon>
        <taxon>Streptomyces</taxon>
    </lineage>
</organism>
<evidence type="ECO:0000256" key="3">
    <source>
        <dbReference type="ARBA" id="ARBA00012664"/>
    </source>
</evidence>
<dbReference type="Gene3D" id="3.40.50.960">
    <property type="entry name" value="Lumazine/riboflavin synthase"/>
    <property type="match status" value="1"/>
</dbReference>
<feature type="binding site" evidence="9">
    <location>
        <position position="114"/>
    </location>
    <ligand>
        <name>5-amino-6-(D-ribitylamino)uracil</name>
        <dbReference type="ChEBI" id="CHEBI:15934"/>
    </ligand>
</feature>
<feature type="binding site" evidence="9">
    <location>
        <position position="26"/>
    </location>
    <ligand>
        <name>5-amino-6-(D-ribitylamino)uracil</name>
        <dbReference type="ChEBI" id="CHEBI:15934"/>
    </ligand>
</feature>
<comment type="similarity">
    <text evidence="2 9">Belongs to the DMRL synthase family.</text>
</comment>
<accession>A0A345HJG6</accession>
<keyword evidence="5 9" id="KW-0808">Transferase</keyword>
<gene>
    <name evidence="9" type="primary">ribH</name>
    <name evidence="10" type="ORF">DVK44_03125</name>
</gene>
<dbReference type="GO" id="GO:0005829">
    <property type="term" value="C:cytosol"/>
    <property type="evidence" value="ECO:0007669"/>
    <property type="project" value="TreeGrafter"/>
</dbReference>
<reference evidence="11" key="1">
    <citation type="submission" date="2018-07" db="EMBL/GenBank/DDBJ databases">
        <authorList>
            <person name="Zhao J."/>
        </authorList>
    </citation>
    <scope>NUCLEOTIDE SEQUENCE [LARGE SCALE GENOMIC DNA]</scope>
    <source>
        <strain evidence="11">GSSD-12</strain>
    </source>
</reference>
<dbReference type="Proteomes" id="UP000253868">
    <property type="component" value="Chromosome"/>
</dbReference>
<feature type="binding site" evidence="9">
    <location>
        <begin position="86"/>
        <end position="87"/>
    </location>
    <ligand>
        <name>(2S)-2-hydroxy-3-oxobutyl phosphate</name>
        <dbReference type="ChEBI" id="CHEBI:58830"/>
    </ligand>
</feature>